<evidence type="ECO:0000256" key="1">
    <source>
        <dbReference type="SAM" id="Phobius"/>
    </source>
</evidence>
<keyword evidence="1" id="KW-0812">Transmembrane</keyword>
<evidence type="ECO:0008006" key="4">
    <source>
        <dbReference type="Google" id="ProtNLM"/>
    </source>
</evidence>
<feature type="transmembrane region" description="Helical" evidence="1">
    <location>
        <begin position="38"/>
        <end position="54"/>
    </location>
</feature>
<reference evidence="3" key="1">
    <citation type="journal article" date="2019" name="Int. J. Syst. Evol. Microbiol.">
        <title>The Global Catalogue of Microorganisms (GCM) 10K type strain sequencing project: providing services to taxonomists for standard genome sequencing and annotation.</title>
        <authorList>
            <consortium name="The Broad Institute Genomics Platform"/>
            <consortium name="The Broad Institute Genome Sequencing Center for Infectious Disease"/>
            <person name="Wu L."/>
            <person name="Ma J."/>
        </authorList>
    </citation>
    <scope>NUCLEOTIDE SEQUENCE [LARGE SCALE GENOMIC DNA]</scope>
    <source>
        <strain evidence="3">JCM 16231</strain>
    </source>
</reference>
<keyword evidence="1" id="KW-1133">Transmembrane helix</keyword>
<keyword evidence="1" id="KW-0472">Membrane</keyword>
<organism evidence="2 3">
    <name type="scientific">Psychroflexus lacisalsi</name>
    <dbReference type="NCBI Taxonomy" id="503928"/>
    <lineage>
        <taxon>Bacteria</taxon>
        <taxon>Pseudomonadati</taxon>
        <taxon>Bacteroidota</taxon>
        <taxon>Flavobacteriia</taxon>
        <taxon>Flavobacteriales</taxon>
        <taxon>Flavobacteriaceae</taxon>
        <taxon>Psychroflexus</taxon>
    </lineage>
</organism>
<sequence>MRQERPIIILVVVSGLLFLIHQYVQLVIQLNIAFLDNYLDPVVLMPLILYALLWERRLILRNRNSVLSYTDILGYFLIMVLIGEVLFPVISNTFTADYWDIPAYAFGTLSYVLARKVSKVRKLKDYKSLPREYLENK</sequence>
<accession>A0ABP3VIL7</accession>
<evidence type="ECO:0000313" key="3">
    <source>
        <dbReference type="Proteomes" id="UP001500185"/>
    </source>
</evidence>
<feature type="transmembrane region" description="Helical" evidence="1">
    <location>
        <begin position="96"/>
        <end position="114"/>
    </location>
</feature>
<name>A0ABP3VIL7_9FLAO</name>
<comment type="caution">
    <text evidence="2">The sequence shown here is derived from an EMBL/GenBank/DDBJ whole genome shotgun (WGS) entry which is preliminary data.</text>
</comment>
<gene>
    <name evidence="2" type="ORF">GCM10009433_15840</name>
</gene>
<feature type="transmembrane region" description="Helical" evidence="1">
    <location>
        <begin position="7"/>
        <end position="26"/>
    </location>
</feature>
<dbReference type="RefSeq" id="WP_224454108.1">
    <property type="nucleotide sequence ID" value="NZ_BAAAGG010000005.1"/>
</dbReference>
<proteinExistence type="predicted"/>
<dbReference type="Proteomes" id="UP001500185">
    <property type="component" value="Unassembled WGS sequence"/>
</dbReference>
<evidence type="ECO:0000313" key="2">
    <source>
        <dbReference type="EMBL" id="GAA0758544.1"/>
    </source>
</evidence>
<keyword evidence="3" id="KW-1185">Reference proteome</keyword>
<feature type="transmembrane region" description="Helical" evidence="1">
    <location>
        <begin position="66"/>
        <end position="90"/>
    </location>
</feature>
<dbReference type="EMBL" id="BAAAGG010000005">
    <property type="protein sequence ID" value="GAA0758544.1"/>
    <property type="molecule type" value="Genomic_DNA"/>
</dbReference>
<protein>
    <recommendedName>
        <fullName evidence="4">Magnesium citrate secondary transporter</fullName>
    </recommendedName>
</protein>